<name>A0A1G2BGP6_9BACT</name>
<dbReference type="Gene3D" id="3.30.1490.300">
    <property type="match status" value="1"/>
</dbReference>
<organism evidence="1 2">
    <name type="scientific">Candidatus Kerfeldbacteria bacterium RIFOXYB2_FULL_38_14</name>
    <dbReference type="NCBI Taxonomy" id="1798547"/>
    <lineage>
        <taxon>Bacteria</taxon>
        <taxon>Candidatus Kerfeldiibacteriota</taxon>
    </lineage>
</organism>
<proteinExistence type="predicted"/>
<dbReference type="PANTHER" id="PTHR32432">
    <property type="entry name" value="CELL DIVISION PROTEIN FTSA-RELATED"/>
    <property type="match status" value="1"/>
</dbReference>
<dbReference type="InterPro" id="IPR043129">
    <property type="entry name" value="ATPase_NBD"/>
</dbReference>
<dbReference type="Proteomes" id="UP000176420">
    <property type="component" value="Unassembled WGS sequence"/>
</dbReference>
<dbReference type="SUPFAM" id="SSF53067">
    <property type="entry name" value="Actin-like ATPase domain"/>
    <property type="match status" value="2"/>
</dbReference>
<dbReference type="CDD" id="cd24049">
    <property type="entry name" value="ASKHA_NBD_PilM"/>
    <property type="match status" value="1"/>
</dbReference>
<comment type="caution">
    <text evidence="1">The sequence shown here is derived from an EMBL/GenBank/DDBJ whole genome shotgun (WGS) entry which is preliminary data.</text>
</comment>
<dbReference type="Gene3D" id="3.30.420.40">
    <property type="match status" value="2"/>
</dbReference>
<protein>
    <recommendedName>
        <fullName evidence="3">SHS2 domain-containing protein</fullName>
    </recommendedName>
</protein>
<dbReference type="PIRSF" id="PIRSF019169">
    <property type="entry name" value="PilM"/>
    <property type="match status" value="1"/>
</dbReference>
<evidence type="ECO:0000313" key="2">
    <source>
        <dbReference type="Proteomes" id="UP000176420"/>
    </source>
</evidence>
<dbReference type="InterPro" id="IPR050696">
    <property type="entry name" value="FtsA/MreB"/>
</dbReference>
<dbReference type="PANTHER" id="PTHR32432:SF3">
    <property type="entry name" value="ETHANOLAMINE UTILIZATION PROTEIN EUTJ"/>
    <property type="match status" value="1"/>
</dbReference>
<dbReference type="EMBL" id="MHKI01000006">
    <property type="protein sequence ID" value="OGY87709.1"/>
    <property type="molecule type" value="Genomic_DNA"/>
</dbReference>
<gene>
    <name evidence="1" type="ORF">A2319_04655</name>
</gene>
<reference evidence="1 2" key="1">
    <citation type="journal article" date="2016" name="Nat. Commun.">
        <title>Thousands of microbial genomes shed light on interconnected biogeochemical processes in an aquifer system.</title>
        <authorList>
            <person name="Anantharaman K."/>
            <person name="Brown C.T."/>
            <person name="Hug L.A."/>
            <person name="Sharon I."/>
            <person name="Castelle C.J."/>
            <person name="Probst A.J."/>
            <person name="Thomas B.C."/>
            <person name="Singh A."/>
            <person name="Wilkins M.J."/>
            <person name="Karaoz U."/>
            <person name="Brodie E.L."/>
            <person name="Williams K.H."/>
            <person name="Hubbard S.S."/>
            <person name="Banfield J.F."/>
        </authorList>
    </citation>
    <scope>NUCLEOTIDE SEQUENCE [LARGE SCALE GENOMIC DNA]</scope>
</reference>
<dbReference type="InterPro" id="IPR005883">
    <property type="entry name" value="PilM"/>
</dbReference>
<sequence length="381" mass="42408">MALFGSNERYLGIDIANSAIKIVELENEKSKPKLITYGYAEQTNEILTKDTKEVRDKAVFAIKKVLQESRATSRNVVAALPSYTVFTSIIHLPQMPKKELVPAVQWEAKKFVPMPLTEMILDWKILEDAEDVSQVPLQAQVSGTETGQLQNPYAEKQTAKITAKDRQKYFKILLTAAPKKLVSRYVELFKEAGLNLVSLETESFALERSLVGRDKSPIMLIDMGAAATTISIVLDAVPLINRSIDIGGRTITKAIANNLNIDLARAEQFKRDFGLTKQQDQLSGQVPKRIQFMVDSVVNEVKYVLNLYQSQGNGNLEKIILAGGSAWLPNITQYLSMVLGIKVYIGDPWARVMYPVELKSVLQQIGPRLAVAVGLAMREIN</sequence>
<evidence type="ECO:0008006" key="3">
    <source>
        <dbReference type="Google" id="ProtNLM"/>
    </source>
</evidence>
<evidence type="ECO:0000313" key="1">
    <source>
        <dbReference type="EMBL" id="OGY87709.1"/>
    </source>
</evidence>
<dbReference type="AlphaFoldDB" id="A0A1G2BGP6"/>
<accession>A0A1G2BGP6</accession>
<dbReference type="Pfam" id="PF11104">
    <property type="entry name" value="PilM_2"/>
    <property type="match status" value="2"/>
</dbReference>